<dbReference type="PANTHER" id="PTHR42887:SF2">
    <property type="entry name" value="OS12G0638800 PROTEIN"/>
    <property type="match status" value="1"/>
</dbReference>
<evidence type="ECO:0000259" key="5">
    <source>
        <dbReference type="Pfam" id="PF22780"/>
    </source>
</evidence>
<sequence>MESFDIAVIGAGAAGMMCAAVAGQIGRRVVLIDHSQRLAEKIRISGGGRCNFTNLYAGPANYLSANPHFCRSALARYTPRDFMALLKRHHVTWHEKHKGQLFCDQSSDAVINVLKHECDAGRVAWRTPLAVEQVRRSDEGRYTLDTQSGPITARALVIATGGLSIPKIGATDFAYRLAKQFGHKLIDTRPALVPLTFAAADWEPFAALSGVSLEVQLATGNKKTGADFNEDLLLTHRGLSGPGVLQISSYWQPGEPIHVNLLPEQDATAALLEAKTGTKRQIANLLSEWVPQRLAHVWLDTHQIPADARVADLPDKTLRRVGEALSRWTLTPNGTEGYRKAEVTRGGVDTRDLSSTTMMSARAPGLYFIGEAVDVTGWLGGYNFQWAWASGVAAGEAAAEYVLGA</sequence>
<dbReference type="AlphaFoldDB" id="A0A1A9NI79"/>
<evidence type="ECO:0000256" key="2">
    <source>
        <dbReference type="ARBA" id="ARBA00022630"/>
    </source>
</evidence>
<evidence type="ECO:0000256" key="3">
    <source>
        <dbReference type="ARBA" id="ARBA00022827"/>
    </source>
</evidence>
<dbReference type="PANTHER" id="PTHR42887">
    <property type="entry name" value="OS12G0638800 PROTEIN"/>
    <property type="match status" value="1"/>
</dbReference>
<dbReference type="Gene3D" id="2.40.30.10">
    <property type="entry name" value="Translation factors"/>
    <property type="match status" value="1"/>
</dbReference>
<dbReference type="SUPFAM" id="SSF160996">
    <property type="entry name" value="HI0933 insert domain-like"/>
    <property type="match status" value="1"/>
</dbReference>
<evidence type="ECO:0000313" key="7">
    <source>
        <dbReference type="EMBL" id="OAJ65875.1"/>
    </source>
</evidence>
<dbReference type="Gene3D" id="1.10.8.260">
    <property type="entry name" value="HI0933 insert domain-like"/>
    <property type="match status" value="1"/>
</dbReference>
<feature type="domain" description="RsdA/BaiN/AoA(So)-like insert" evidence="5">
    <location>
        <begin position="189"/>
        <end position="343"/>
    </location>
</feature>
<reference evidence="8 9" key="1">
    <citation type="submission" date="2016-04" db="EMBL/GenBank/DDBJ databases">
        <title>Reclassification of Paraburkholderia panaciterrae (Farh et al. 2015) Dobritsa &amp; Samadpour 2016 as a later homotypic synonym of Paraburkholderia ginsengiterrae (Farh et al. 2015) Dobritsa &amp; Samadpour 2016.</title>
        <authorList>
            <person name="Dobritsa A.P."/>
            <person name="Kutumbaka K."/>
            <person name="Samadpour M."/>
        </authorList>
    </citation>
    <scope>NUCLEOTIDE SEQUENCE [LARGE SCALE GENOMIC DNA]</scope>
    <source>
        <strain evidence="7 9">DCY85</strain>
        <strain evidence="6 8">DCY85-1</strain>
    </source>
</reference>
<dbReference type="PRINTS" id="PR00368">
    <property type="entry name" value="FADPNR"/>
</dbReference>
<dbReference type="Pfam" id="PF22780">
    <property type="entry name" value="HI0933_like_1st"/>
    <property type="match status" value="1"/>
</dbReference>
<dbReference type="NCBIfam" id="TIGR00275">
    <property type="entry name" value="aminoacetone oxidase family FAD-binding enzyme"/>
    <property type="match status" value="1"/>
</dbReference>
<dbReference type="Proteomes" id="UP000078116">
    <property type="component" value="Unassembled WGS sequence"/>
</dbReference>
<evidence type="ECO:0000313" key="6">
    <source>
        <dbReference type="EMBL" id="OAJ53758.1"/>
    </source>
</evidence>
<gene>
    <name evidence="6" type="ORF">A6V36_09850</name>
    <name evidence="7" type="ORF">A6V37_12990</name>
</gene>
<dbReference type="InterPro" id="IPR057661">
    <property type="entry name" value="RsdA/BaiN/AoA(So)_Rossmann"/>
</dbReference>
<feature type="domain" description="RsdA/BaiN/AoA(So)-like Rossmann fold-like" evidence="4">
    <location>
        <begin position="5"/>
        <end position="396"/>
    </location>
</feature>
<proteinExistence type="predicted"/>
<evidence type="ECO:0000259" key="4">
    <source>
        <dbReference type="Pfam" id="PF03486"/>
    </source>
</evidence>
<comment type="caution">
    <text evidence="7">The sequence shown here is derived from an EMBL/GenBank/DDBJ whole genome shotgun (WGS) entry which is preliminary data.</text>
</comment>
<evidence type="ECO:0000313" key="8">
    <source>
        <dbReference type="Proteomes" id="UP000077961"/>
    </source>
</evidence>
<dbReference type="InterPro" id="IPR004792">
    <property type="entry name" value="BaiN-like"/>
</dbReference>
<name>A0A1A9NI79_9BURK</name>
<organism evidence="7 9">
    <name type="scientific">Paraburkholderia ginsengiterrae</name>
    <dbReference type="NCBI Taxonomy" id="1462993"/>
    <lineage>
        <taxon>Bacteria</taxon>
        <taxon>Pseudomonadati</taxon>
        <taxon>Pseudomonadota</taxon>
        <taxon>Betaproteobacteria</taxon>
        <taxon>Burkholderiales</taxon>
        <taxon>Burkholderiaceae</taxon>
        <taxon>Paraburkholderia</taxon>
    </lineage>
</organism>
<dbReference type="InterPro" id="IPR055178">
    <property type="entry name" value="RsdA/BaiN/AoA(So)-like_dom"/>
</dbReference>
<dbReference type="EMBL" id="LXJZ01000209">
    <property type="protein sequence ID" value="OAJ53758.1"/>
    <property type="molecule type" value="Genomic_DNA"/>
</dbReference>
<dbReference type="PRINTS" id="PR00411">
    <property type="entry name" value="PNDRDTASEI"/>
</dbReference>
<dbReference type="EMBL" id="LXKA01000011">
    <property type="protein sequence ID" value="OAJ65875.1"/>
    <property type="molecule type" value="Genomic_DNA"/>
</dbReference>
<comment type="cofactor">
    <cofactor evidence="1">
        <name>FAD</name>
        <dbReference type="ChEBI" id="CHEBI:57692"/>
    </cofactor>
</comment>
<dbReference type="STRING" id="1462993.A6V36_09850"/>
<dbReference type="InterPro" id="IPR023166">
    <property type="entry name" value="BaiN-like_dom_sf"/>
</dbReference>
<keyword evidence="8" id="KW-1185">Reference proteome</keyword>
<evidence type="ECO:0008006" key="10">
    <source>
        <dbReference type="Google" id="ProtNLM"/>
    </source>
</evidence>
<dbReference type="Proteomes" id="UP000077961">
    <property type="component" value="Unassembled WGS sequence"/>
</dbReference>
<dbReference type="RefSeq" id="WP_064271007.1">
    <property type="nucleotide sequence ID" value="NZ_LXJZ01000209.1"/>
</dbReference>
<dbReference type="Pfam" id="PF03486">
    <property type="entry name" value="HI0933_like"/>
    <property type="match status" value="1"/>
</dbReference>
<evidence type="ECO:0000313" key="9">
    <source>
        <dbReference type="Proteomes" id="UP000078116"/>
    </source>
</evidence>
<protein>
    <recommendedName>
        <fullName evidence="10">NAD(FAD)-utilizing dehydrogenase</fullName>
    </recommendedName>
</protein>
<dbReference type="Gene3D" id="3.50.50.60">
    <property type="entry name" value="FAD/NAD(P)-binding domain"/>
    <property type="match status" value="1"/>
</dbReference>
<keyword evidence="2" id="KW-0285">Flavoprotein</keyword>
<dbReference type="OrthoDB" id="9773233at2"/>
<dbReference type="InterPro" id="IPR036188">
    <property type="entry name" value="FAD/NAD-bd_sf"/>
</dbReference>
<evidence type="ECO:0000256" key="1">
    <source>
        <dbReference type="ARBA" id="ARBA00001974"/>
    </source>
</evidence>
<keyword evidence="3" id="KW-0274">FAD</keyword>
<accession>A0A1A9NI79</accession>
<dbReference type="SUPFAM" id="SSF51905">
    <property type="entry name" value="FAD/NAD(P)-binding domain"/>
    <property type="match status" value="1"/>
</dbReference>